<protein>
    <recommendedName>
        <fullName evidence="5">Ubiquitin-like protease family profile domain-containing protein</fullName>
    </recommendedName>
</protein>
<dbReference type="GO" id="GO:0008234">
    <property type="term" value="F:cysteine-type peptidase activity"/>
    <property type="evidence" value="ECO:0007669"/>
    <property type="project" value="InterPro"/>
</dbReference>
<accession>A0AAV0L6N8</accession>
<name>A0AAV0L6N8_9ROSI</name>
<dbReference type="Proteomes" id="UP001154282">
    <property type="component" value="Unassembled WGS sequence"/>
</dbReference>
<organism evidence="6 7">
    <name type="scientific">Linum tenue</name>
    <dbReference type="NCBI Taxonomy" id="586396"/>
    <lineage>
        <taxon>Eukaryota</taxon>
        <taxon>Viridiplantae</taxon>
        <taxon>Streptophyta</taxon>
        <taxon>Embryophyta</taxon>
        <taxon>Tracheophyta</taxon>
        <taxon>Spermatophyta</taxon>
        <taxon>Magnoliopsida</taxon>
        <taxon>eudicotyledons</taxon>
        <taxon>Gunneridae</taxon>
        <taxon>Pentapetalae</taxon>
        <taxon>rosids</taxon>
        <taxon>fabids</taxon>
        <taxon>Malpighiales</taxon>
        <taxon>Linaceae</taxon>
        <taxon>Linum</taxon>
    </lineage>
</organism>
<evidence type="ECO:0000259" key="5">
    <source>
        <dbReference type="PROSITE" id="PS50600"/>
    </source>
</evidence>
<comment type="similarity">
    <text evidence="1">Belongs to the peptidase C48 family.</text>
</comment>
<dbReference type="EMBL" id="CAMGYJ010000006">
    <property type="protein sequence ID" value="CAI0429439.1"/>
    <property type="molecule type" value="Genomic_DNA"/>
</dbReference>
<feature type="domain" description="Ubiquitin-like protease family profile" evidence="5">
    <location>
        <begin position="192"/>
        <end position="362"/>
    </location>
</feature>
<reference evidence="6" key="1">
    <citation type="submission" date="2022-08" db="EMBL/GenBank/DDBJ databases">
        <authorList>
            <person name="Gutierrez-Valencia J."/>
        </authorList>
    </citation>
    <scope>NUCLEOTIDE SEQUENCE</scope>
</reference>
<evidence type="ECO:0000313" key="7">
    <source>
        <dbReference type="Proteomes" id="UP001154282"/>
    </source>
</evidence>
<dbReference type="InterPro" id="IPR003653">
    <property type="entry name" value="Peptidase_C48_C"/>
</dbReference>
<keyword evidence="3" id="KW-0378">Hydrolase</keyword>
<keyword evidence="7" id="KW-1185">Reference proteome</keyword>
<dbReference type="GO" id="GO:0006508">
    <property type="term" value="P:proteolysis"/>
    <property type="evidence" value="ECO:0007669"/>
    <property type="project" value="UniProtKB-KW"/>
</dbReference>
<evidence type="ECO:0000256" key="4">
    <source>
        <dbReference type="SAM" id="MobiDB-lite"/>
    </source>
</evidence>
<evidence type="ECO:0000256" key="3">
    <source>
        <dbReference type="ARBA" id="ARBA00022801"/>
    </source>
</evidence>
<comment type="caution">
    <text evidence="6">The sequence shown here is derived from an EMBL/GenBank/DDBJ whole genome shotgun (WGS) entry which is preliminary data.</text>
</comment>
<evidence type="ECO:0000256" key="2">
    <source>
        <dbReference type="ARBA" id="ARBA00022670"/>
    </source>
</evidence>
<dbReference type="Pfam" id="PF02902">
    <property type="entry name" value="Peptidase_C48"/>
    <property type="match status" value="1"/>
</dbReference>
<keyword evidence="2" id="KW-0645">Protease</keyword>
<dbReference type="Gene3D" id="3.40.395.10">
    <property type="entry name" value="Adenoviral Proteinase, Chain A"/>
    <property type="match status" value="1"/>
</dbReference>
<dbReference type="SUPFAM" id="SSF54001">
    <property type="entry name" value="Cysteine proteinases"/>
    <property type="match status" value="1"/>
</dbReference>
<feature type="compositionally biased region" description="Basic and acidic residues" evidence="4">
    <location>
        <begin position="114"/>
        <end position="126"/>
    </location>
</feature>
<feature type="region of interest" description="Disordered" evidence="4">
    <location>
        <begin position="107"/>
        <end position="127"/>
    </location>
</feature>
<proteinExistence type="inferred from homology"/>
<evidence type="ECO:0000313" key="6">
    <source>
        <dbReference type="EMBL" id="CAI0429439.1"/>
    </source>
</evidence>
<dbReference type="PROSITE" id="PS50600">
    <property type="entry name" value="ULP_PROTEASE"/>
    <property type="match status" value="1"/>
</dbReference>
<dbReference type="InterPro" id="IPR038765">
    <property type="entry name" value="Papain-like_cys_pep_sf"/>
</dbReference>
<gene>
    <name evidence="6" type="ORF">LITE_LOCUS22137</name>
</gene>
<dbReference type="AlphaFoldDB" id="A0AAV0L6N8"/>
<sequence>MALPKLLCFCSSLDKRTPESNGSNEINQMSKLYALMEELKVNQLALKNDMEQNISELRRSLDSLTDWLMEKFATIRFGDPCESGMKHNKYKGVEVINISTDSSCSLSRTTAPKMSDKAASAREKGKVGVKPPVKVRSPILTRRYNEMRNKKMYSIGPFTTSSRACPMDMISITHVFDQSKDECEELVRSTWFNLNRAQFKGLAPDLMLSSQVITMCVDFLTLQEFRKEKRVRWFLPPAFSMSVRGYSEEKIRRVYCSEDFNDCEKIFVPILLDNHFFLSIFDLKKEVKQIWDSYPNFLDPGRREEKLSQVAKALDSLVMVKIIKKLEVNLLESFTTEIVVNAPRQKNGVDCGLFVAKLMRNSGCLDDCARKMKKKFESQDERLDLALYLLNNKDNEIKDVLHRKVVRESGERIDEVEGTAERSETPKKMGILLLISCSWFSLFNNYRLFRRINMARLLRWTFINNPDTV</sequence>
<evidence type="ECO:0000256" key="1">
    <source>
        <dbReference type="ARBA" id="ARBA00005234"/>
    </source>
</evidence>